<keyword evidence="4" id="KW-1185">Reference proteome</keyword>
<dbReference type="InterPro" id="IPR051803">
    <property type="entry name" value="TA_system_RelE-like_toxin"/>
</dbReference>
<dbReference type="Gene3D" id="3.30.2310.20">
    <property type="entry name" value="RelE-like"/>
    <property type="match status" value="1"/>
</dbReference>
<name>A0A1U7HG50_9CYAN</name>
<reference evidence="3 4" key="1">
    <citation type="submission" date="2016-11" db="EMBL/GenBank/DDBJ databases">
        <title>Draft Genome Sequences of Nine Cyanobacterial Strains from Diverse Habitats.</title>
        <authorList>
            <person name="Zhu T."/>
            <person name="Hou S."/>
            <person name="Lu X."/>
            <person name="Hess W.R."/>
        </authorList>
    </citation>
    <scope>NUCLEOTIDE SEQUENCE [LARGE SCALE GENOMIC DNA]</scope>
    <source>
        <strain evidence="3 4">NIES-593</strain>
    </source>
</reference>
<dbReference type="NCBIfam" id="TIGR02385">
    <property type="entry name" value="RelE_StbE"/>
    <property type="match status" value="1"/>
</dbReference>
<evidence type="ECO:0000313" key="3">
    <source>
        <dbReference type="EMBL" id="OKH22563.1"/>
    </source>
</evidence>
<evidence type="ECO:0000313" key="4">
    <source>
        <dbReference type="Proteomes" id="UP000186868"/>
    </source>
</evidence>
<dbReference type="STRING" id="1921803.NIES593_12270"/>
<dbReference type="OrthoDB" id="514150at2"/>
<sequence length="93" mass="10901">MRVRWLRRALRNLESIYEYMEKDNPEAAQKVIMKIRVGVNKLADFPLMGRLGRVESTRELVIGNTPYIVIYRVKSNAVEILRVLHSARQFPES</sequence>
<accession>A0A1U7HG50</accession>
<dbReference type="RefSeq" id="WP_073599859.1">
    <property type="nucleotide sequence ID" value="NZ_MRCB01000013.1"/>
</dbReference>
<dbReference type="PANTHER" id="PTHR33755">
    <property type="entry name" value="TOXIN PARE1-RELATED"/>
    <property type="match status" value="1"/>
</dbReference>
<dbReference type="AlphaFoldDB" id="A0A1U7HG50"/>
<dbReference type="Proteomes" id="UP000186868">
    <property type="component" value="Unassembled WGS sequence"/>
</dbReference>
<dbReference type="PANTHER" id="PTHR33755:SF6">
    <property type="entry name" value="PLASMID STABILIZATION SYSTEM PROTEIN"/>
    <property type="match status" value="1"/>
</dbReference>
<keyword evidence="2" id="KW-1277">Toxin-antitoxin system</keyword>
<protein>
    <submittedName>
        <fullName evidence="3">Toxin Y4kP</fullName>
    </submittedName>
</protein>
<comment type="caution">
    <text evidence="3">The sequence shown here is derived from an EMBL/GenBank/DDBJ whole genome shotgun (WGS) entry which is preliminary data.</text>
</comment>
<evidence type="ECO:0000256" key="2">
    <source>
        <dbReference type="ARBA" id="ARBA00022649"/>
    </source>
</evidence>
<dbReference type="InterPro" id="IPR007712">
    <property type="entry name" value="RelE/ParE_toxin"/>
</dbReference>
<dbReference type="EMBL" id="MRCB01000013">
    <property type="protein sequence ID" value="OKH22563.1"/>
    <property type="molecule type" value="Genomic_DNA"/>
</dbReference>
<organism evidence="3 4">
    <name type="scientific">Hydrococcus rivularis NIES-593</name>
    <dbReference type="NCBI Taxonomy" id="1921803"/>
    <lineage>
        <taxon>Bacteria</taxon>
        <taxon>Bacillati</taxon>
        <taxon>Cyanobacteriota</taxon>
        <taxon>Cyanophyceae</taxon>
        <taxon>Pleurocapsales</taxon>
        <taxon>Hydrococcaceae</taxon>
        <taxon>Hydrococcus</taxon>
    </lineage>
</organism>
<dbReference type="Pfam" id="PF05016">
    <property type="entry name" value="ParE_toxin"/>
    <property type="match status" value="1"/>
</dbReference>
<evidence type="ECO:0000256" key="1">
    <source>
        <dbReference type="ARBA" id="ARBA00006226"/>
    </source>
</evidence>
<proteinExistence type="inferred from homology"/>
<comment type="similarity">
    <text evidence="1">Belongs to the RelE toxin family.</text>
</comment>
<dbReference type="InterPro" id="IPR035093">
    <property type="entry name" value="RelE/ParE_toxin_dom_sf"/>
</dbReference>
<gene>
    <name evidence="3" type="ORF">NIES593_12270</name>
</gene>